<dbReference type="AlphaFoldDB" id="A0A1E5V1P5"/>
<dbReference type="STRING" id="888268.A0A1E5V1P5"/>
<evidence type="ECO:0000313" key="5">
    <source>
        <dbReference type="EMBL" id="OEL19069.1"/>
    </source>
</evidence>
<dbReference type="Pfam" id="PF04833">
    <property type="entry name" value="COBRA"/>
    <property type="match status" value="1"/>
</dbReference>
<dbReference type="PIRSF" id="PIRSF038122">
    <property type="entry name" value="COBRA"/>
    <property type="match status" value="1"/>
</dbReference>
<reference evidence="5 6" key="1">
    <citation type="submission" date="2016-09" db="EMBL/GenBank/DDBJ databases">
        <title>The draft genome of Dichanthelium oligosanthes: A C3 panicoid grass species.</title>
        <authorList>
            <person name="Studer A.J."/>
            <person name="Schnable J.C."/>
            <person name="Brutnell T.P."/>
        </authorList>
    </citation>
    <scope>NUCLEOTIDE SEQUENCE [LARGE SCALE GENOMIC DNA]</scope>
    <source>
        <strain evidence="6">cv. Kellogg 1175</strain>
        <tissue evidence="5">Leaf</tissue>
    </source>
</reference>
<name>A0A1E5V1P5_9POAL</name>
<feature type="domain" description="COBRA C-terminal" evidence="4">
    <location>
        <begin position="379"/>
        <end position="513"/>
    </location>
</feature>
<keyword evidence="3" id="KW-0325">Glycoprotein</keyword>
<evidence type="ECO:0000256" key="1">
    <source>
        <dbReference type="ARBA" id="ARBA00005507"/>
    </source>
</evidence>
<proteinExistence type="inferred from homology"/>
<dbReference type="PANTHER" id="PTHR31673">
    <property type="entry name" value="PROTEIN COBRA"/>
    <property type="match status" value="1"/>
</dbReference>
<evidence type="ECO:0000256" key="2">
    <source>
        <dbReference type="ARBA" id="ARBA00022729"/>
    </source>
</evidence>
<dbReference type="Pfam" id="PF25079">
    <property type="entry name" value="COB_C"/>
    <property type="match status" value="2"/>
</dbReference>
<protein>
    <submittedName>
        <fullName evidence="5">COBRA-like protein 7</fullName>
    </submittedName>
</protein>
<comment type="similarity">
    <text evidence="1">Belongs to the COBRA family.</text>
</comment>
<feature type="domain" description="COBRA C-terminal" evidence="4">
    <location>
        <begin position="286"/>
        <end position="323"/>
    </location>
</feature>
<accession>A0A1E5V1P5</accession>
<sequence length="544" mass="60381">MLRRVGNSIGSGPMAMGMERFVFVMFVFLCSSSSRFAGDLSSSSSSPPPPPPPCAFQSLGIALEKWPAESWLWIDCLIASNESDAYDPMDPNGDIRINWDFQSLDVKTENTYTVMVSIHNRQLYRHIERPGWRLSWTWAGKEVIWNTQGAEATEQGDCSRVGGGSRPHCCQKRPVMADLPPGAPYNQQVANCCRGGVLSSLTQSNLTSTAAFQMVVGGFAAASDGGGNEPEMPWGFDVGVPGYSCSNATKVPPTRSKVDKQRHVQVLLTWQVTCSYSQYRESWSPSCCVSLSTFYNEDIVSCPRCTCGCQGSPQSPKCVRQSPFLRPHSPRAPSHVYVVALHISLTGARTSCFFCFSGSEPGTPALPSGGGGDEPAAPLVRCSEHMCPIRVHWHVKVSYRNYWRVKVTVSNYNLVRNYSDWNLVLQHPNLRSLTQLFSFNYKPLVEYGTFNDTGMFWGIRFYNEMLLQGGNVQTEMILEKNESDFTFSGGWAFPRRVYFDGRECVMPPADQYPALPKEASATRTRRRSLVAGACLLLLSFLVLV</sequence>
<dbReference type="EMBL" id="LWDX02054681">
    <property type="protein sequence ID" value="OEL19069.1"/>
    <property type="molecule type" value="Genomic_DNA"/>
</dbReference>
<evidence type="ECO:0000313" key="6">
    <source>
        <dbReference type="Proteomes" id="UP000095767"/>
    </source>
</evidence>
<dbReference type="OrthoDB" id="1884438at2759"/>
<organism evidence="5 6">
    <name type="scientific">Dichanthelium oligosanthes</name>
    <dbReference type="NCBI Taxonomy" id="888268"/>
    <lineage>
        <taxon>Eukaryota</taxon>
        <taxon>Viridiplantae</taxon>
        <taxon>Streptophyta</taxon>
        <taxon>Embryophyta</taxon>
        <taxon>Tracheophyta</taxon>
        <taxon>Spermatophyta</taxon>
        <taxon>Magnoliopsida</taxon>
        <taxon>Liliopsida</taxon>
        <taxon>Poales</taxon>
        <taxon>Poaceae</taxon>
        <taxon>PACMAD clade</taxon>
        <taxon>Panicoideae</taxon>
        <taxon>Panicodae</taxon>
        <taxon>Paniceae</taxon>
        <taxon>Dichantheliinae</taxon>
        <taxon>Dichanthelium</taxon>
    </lineage>
</organism>
<dbReference type="Proteomes" id="UP000095767">
    <property type="component" value="Unassembled WGS sequence"/>
</dbReference>
<dbReference type="GO" id="GO:0052324">
    <property type="term" value="P:plant-type cell wall cellulose biosynthetic process"/>
    <property type="evidence" value="ECO:0007669"/>
    <property type="project" value="TreeGrafter"/>
</dbReference>
<dbReference type="GO" id="GO:0005886">
    <property type="term" value="C:plasma membrane"/>
    <property type="evidence" value="ECO:0007669"/>
    <property type="project" value="TreeGrafter"/>
</dbReference>
<evidence type="ECO:0000256" key="3">
    <source>
        <dbReference type="ARBA" id="ARBA00023180"/>
    </source>
</evidence>
<comment type="caution">
    <text evidence="5">The sequence shown here is derived from an EMBL/GenBank/DDBJ whole genome shotgun (WGS) entry which is preliminary data.</text>
</comment>
<keyword evidence="2" id="KW-0732">Signal</keyword>
<dbReference type="InterPro" id="IPR006918">
    <property type="entry name" value="COBRA_pln"/>
</dbReference>
<evidence type="ECO:0000259" key="4">
    <source>
        <dbReference type="Pfam" id="PF25079"/>
    </source>
</evidence>
<gene>
    <name evidence="5" type="ORF">BAE44_0019915</name>
</gene>
<dbReference type="GO" id="GO:0010215">
    <property type="term" value="P:cellulose microfibril organization"/>
    <property type="evidence" value="ECO:0007669"/>
    <property type="project" value="InterPro"/>
</dbReference>
<dbReference type="PANTHER" id="PTHR31673:SF30">
    <property type="entry name" value="COBRA-LIKE PROTEIN 6"/>
    <property type="match status" value="1"/>
</dbReference>
<dbReference type="InterPro" id="IPR056900">
    <property type="entry name" value="COB_C"/>
</dbReference>
<keyword evidence="6" id="KW-1185">Reference proteome</keyword>